<organism evidence="1 2">
    <name type="scientific">Haloarcula mannanilytica</name>
    <dbReference type="NCBI Taxonomy" id="2509225"/>
    <lineage>
        <taxon>Archaea</taxon>
        <taxon>Methanobacteriati</taxon>
        <taxon>Methanobacteriota</taxon>
        <taxon>Stenosarchaea group</taxon>
        <taxon>Halobacteria</taxon>
        <taxon>Halobacteriales</taxon>
        <taxon>Haloarculaceae</taxon>
        <taxon>Haloarcula</taxon>
    </lineage>
</organism>
<accession>A0A4C2ERI2</accession>
<dbReference type="InterPro" id="IPR017850">
    <property type="entry name" value="Alkaline_phosphatase_core_sf"/>
</dbReference>
<protein>
    <recommendedName>
        <fullName evidence="3">Sulfatase</fullName>
    </recommendedName>
</protein>
<dbReference type="AlphaFoldDB" id="A0A4C2ERI2"/>
<dbReference type="Proteomes" id="UP000304382">
    <property type="component" value="Unassembled WGS sequence"/>
</dbReference>
<dbReference type="EMBL" id="BIXZ01000006">
    <property type="protein sequence ID" value="GCF15203.1"/>
    <property type="molecule type" value="Genomic_DNA"/>
</dbReference>
<sequence length="320" mass="36482">MPSSRFVQNAVRNRIPGGSQVTQLADALLKVSSSWIPHGVDIFDREWDVLVILDTCRADAMDQIASEYSFLDSGTSIWSRGSATREWVPHTFTNENIDQIRKTALVTANPTSRWGLGHEAEPNWPEFLERLTRWDTVEPSDFCEFDEVWRYGPTNPFSGTVMPYAVTDRAIATWRETAADQMIVHYLPPHIPYGARALAENRPLNEIEEDPWSALKNGTARERVWDSYLEELAFGLESVETLIEDIDAEKIVITSDHGEAFGEFGVYAHPMLPIPPLRRVPWVETSGQGRNEYTIRLEPDTVDDNLEQQVEEQLEMLGYR</sequence>
<proteinExistence type="predicted"/>
<dbReference type="SUPFAM" id="SSF53649">
    <property type="entry name" value="Alkaline phosphatase-like"/>
    <property type="match status" value="1"/>
</dbReference>
<keyword evidence="2" id="KW-1185">Reference proteome</keyword>
<reference evidence="1 2" key="1">
    <citation type="submission" date="2019-02" db="EMBL/GenBank/DDBJ databases">
        <title>Haloarcula mannanilyticum sp. nov., a mannan degrading haloarchaeon isolated from commercial salt.</title>
        <authorList>
            <person name="Enomoto S."/>
            <person name="Shimane Y."/>
            <person name="Kamekura M."/>
            <person name="Ito T."/>
            <person name="Moriya O."/>
            <person name="Ihara K."/>
            <person name="Takahashi-Ando N."/>
            <person name="Fukushima Y."/>
            <person name="Yoshida Y."/>
            <person name="Usama R."/>
            <person name="Takai K."/>
            <person name="Minegishi H."/>
        </authorList>
    </citation>
    <scope>NUCLEOTIDE SEQUENCE [LARGE SCALE GENOMIC DNA]</scope>
    <source>
        <strain evidence="1 2">MD130-1</strain>
    </source>
</reference>
<name>A0A4C2ERI2_9EURY</name>
<evidence type="ECO:0000313" key="1">
    <source>
        <dbReference type="EMBL" id="GCF15203.1"/>
    </source>
</evidence>
<dbReference type="Gene3D" id="3.40.720.10">
    <property type="entry name" value="Alkaline Phosphatase, subunit A"/>
    <property type="match status" value="1"/>
</dbReference>
<gene>
    <name evidence="1" type="ORF">Harman_31380</name>
</gene>
<evidence type="ECO:0008006" key="3">
    <source>
        <dbReference type="Google" id="ProtNLM"/>
    </source>
</evidence>
<comment type="caution">
    <text evidence="1">The sequence shown here is derived from an EMBL/GenBank/DDBJ whole genome shotgun (WGS) entry which is preliminary data.</text>
</comment>
<evidence type="ECO:0000313" key="2">
    <source>
        <dbReference type="Proteomes" id="UP000304382"/>
    </source>
</evidence>